<accession>A0A0P1ATJ4</accession>
<dbReference type="Proteomes" id="UP000054928">
    <property type="component" value="Unassembled WGS sequence"/>
</dbReference>
<evidence type="ECO:0000313" key="2">
    <source>
        <dbReference type="Proteomes" id="UP000054928"/>
    </source>
</evidence>
<dbReference type="RefSeq" id="XP_036263332.1">
    <property type="nucleotide sequence ID" value="XM_036407071.1"/>
</dbReference>
<dbReference type="GeneID" id="59052721"/>
<evidence type="ECO:0000313" key="1">
    <source>
        <dbReference type="EMBL" id="CEG45214.1"/>
    </source>
</evidence>
<protein>
    <submittedName>
        <fullName evidence="1">Uncharacterized protein</fullName>
    </submittedName>
</protein>
<dbReference type="AlphaFoldDB" id="A0A0P1ATJ4"/>
<name>A0A0P1ATJ4_PLAHL</name>
<reference evidence="2" key="1">
    <citation type="submission" date="2014-09" db="EMBL/GenBank/DDBJ databases">
        <authorList>
            <person name="Sharma Rahul"/>
            <person name="Thines Marco"/>
        </authorList>
    </citation>
    <scope>NUCLEOTIDE SEQUENCE [LARGE SCALE GENOMIC DNA]</scope>
</reference>
<organism evidence="1 2">
    <name type="scientific">Plasmopara halstedii</name>
    <name type="common">Downy mildew of sunflower</name>
    <dbReference type="NCBI Taxonomy" id="4781"/>
    <lineage>
        <taxon>Eukaryota</taxon>
        <taxon>Sar</taxon>
        <taxon>Stramenopiles</taxon>
        <taxon>Oomycota</taxon>
        <taxon>Peronosporomycetes</taxon>
        <taxon>Peronosporales</taxon>
        <taxon>Peronosporaceae</taxon>
        <taxon>Plasmopara</taxon>
    </lineage>
</organism>
<dbReference type="EMBL" id="CCYD01001551">
    <property type="protein sequence ID" value="CEG45214.1"/>
    <property type="molecule type" value="Genomic_DNA"/>
</dbReference>
<keyword evidence="2" id="KW-1185">Reference proteome</keyword>
<proteinExistence type="predicted"/>
<sequence>MGSDKRPTAGYFRITCTYSLHDNTWIENASSKHQIFIMLRKNNVSSNKSEKLFWHPVRYT</sequence>